<dbReference type="PATRIC" id="fig|1121318.3.peg.747"/>
<evidence type="ECO:0000313" key="5">
    <source>
        <dbReference type="Proteomes" id="UP000037043"/>
    </source>
</evidence>
<name>A0A0L6ZCB1_9CLOT</name>
<evidence type="ECO:0000313" key="4">
    <source>
        <dbReference type="EMBL" id="KOA20601.1"/>
    </source>
</evidence>
<protein>
    <submittedName>
        <fullName evidence="4">Surface layer protein</fullName>
    </submittedName>
</protein>
<evidence type="ECO:0000256" key="2">
    <source>
        <dbReference type="SAM" id="SignalP"/>
    </source>
</evidence>
<comment type="caution">
    <text evidence="4">The sequence shown here is derived from an EMBL/GenBank/DDBJ whole genome shotgun (WGS) entry which is preliminary data.</text>
</comment>
<evidence type="ECO:0000259" key="3">
    <source>
        <dbReference type="PROSITE" id="PS51272"/>
    </source>
</evidence>
<organism evidence="4 5">
    <name type="scientific">Clostridium homopropionicum DSM 5847</name>
    <dbReference type="NCBI Taxonomy" id="1121318"/>
    <lineage>
        <taxon>Bacteria</taxon>
        <taxon>Bacillati</taxon>
        <taxon>Bacillota</taxon>
        <taxon>Clostridia</taxon>
        <taxon>Eubacteriales</taxon>
        <taxon>Clostridiaceae</taxon>
        <taxon>Clostridium</taxon>
    </lineage>
</organism>
<feature type="chain" id="PRO_5005570311" evidence="2">
    <location>
        <begin position="29"/>
        <end position="735"/>
    </location>
</feature>
<dbReference type="Proteomes" id="UP000037043">
    <property type="component" value="Unassembled WGS sequence"/>
</dbReference>
<dbReference type="RefSeq" id="WP_052220335.1">
    <property type="nucleotide sequence ID" value="NZ_LHUR01000012.1"/>
</dbReference>
<dbReference type="InterPro" id="IPR001119">
    <property type="entry name" value="SLH_dom"/>
</dbReference>
<reference evidence="5" key="1">
    <citation type="submission" date="2015-08" db="EMBL/GenBank/DDBJ databases">
        <title>Genome sequence of the strict anaerobe Clostridium homopropionicum LuHBu1 (DSM 5847T).</title>
        <authorList>
            <person name="Poehlein A."/>
            <person name="Beck M."/>
            <person name="Schiel-Bengelsdorf B."/>
            <person name="Bengelsdorf F.R."/>
            <person name="Daniel R."/>
            <person name="Duerre P."/>
        </authorList>
    </citation>
    <scope>NUCLEOTIDE SEQUENCE [LARGE SCALE GENOMIC DNA]</scope>
    <source>
        <strain evidence="5">DSM 5847</strain>
    </source>
</reference>
<feature type="signal peptide" evidence="2">
    <location>
        <begin position="1"/>
        <end position="28"/>
    </location>
</feature>
<evidence type="ECO:0000256" key="1">
    <source>
        <dbReference type="ARBA" id="ARBA00022737"/>
    </source>
</evidence>
<keyword evidence="1" id="KW-0677">Repeat</keyword>
<dbReference type="EMBL" id="LHUR01000012">
    <property type="protein sequence ID" value="KOA20601.1"/>
    <property type="molecule type" value="Genomic_DNA"/>
</dbReference>
<gene>
    <name evidence="4" type="ORF">CLHOM_07430</name>
</gene>
<feature type="domain" description="SLH" evidence="3">
    <location>
        <begin position="82"/>
        <end position="145"/>
    </location>
</feature>
<accession>A0A0L6ZCB1</accession>
<keyword evidence="2" id="KW-0732">Signal</keyword>
<dbReference type="STRING" id="36844.SAMN04488501_103261"/>
<proteinExistence type="predicted"/>
<keyword evidence="5" id="KW-1185">Reference proteome</keyword>
<dbReference type="PROSITE" id="PS51272">
    <property type="entry name" value="SLH"/>
    <property type="match status" value="1"/>
</dbReference>
<sequence length="735" mass="82067">MKFVKLFFSIFLMFGLLISSISPGVAFATDSVDYSGAVSRMKQLGVLDNSISDDTKIFTRGQFAKAIVVVDNLIDTASAMEGSTVFPDITANSEQSGYVNVLMNKQLITGMADGKFHAEAAVTYSEITTVLVKLLGYSESDLTGTWPSNFISKASNLRITSNLTFKKNDKVTIRNAALMFDRFLNTEIKSQNGNGSEKVTFLDSTNIYSDCIIYDNSDTASSLAENEVLTDKGVLYVTDSNTKLQVGATYRVRIENEEITKVYGITNGTESITVKNMIGNVVYYNKDSIEKSMTLPSSIDYYYHGTKEKYENLSSFIVTDMTIMFYSNNNSTNNYAVITDPVYSKPQLALNYDPKSNKIGDITFDSNTKIIKSGRAISTSDITERDVVYSVTDINGKNKYILVVENYVEGNITNFLTDVYSTNGIQLDSKSYYYSNSMNITKLSSFGKGDLVALILGYDGKIEDIKKIDNKTGSLLECLILGNSKTNDNLSDNEVLTDKGTFTYTDNLGSLDIGAKYELYISDNTITKIEKKENITDNYVVTEKYGLRMNIEDSSGLITNKELPKASVYYYHGEKIGYEDALASINNFSSIILSKSSNNKDYEYAVIIDPCFSAPQIFVGKGTELWSEIENSSYQYIYRNETYTTDLDDICENDVIYFVSDIWNRNCYIYAKHQAVSGTIKAFSPNKINATSITIDNQIYKFSPYFSKVKLNNCYTGKYVSLLIGVDGKVVDIEY</sequence>
<dbReference type="AlphaFoldDB" id="A0A0L6ZCB1"/>